<comment type="caution">
    <text evidence="2">The sequence shown here is derived from an EMBL/GenBank/DDBJ whole genome shotgun (WGS) entry which is preliminary data.</text>
</comment>
<dbReference type="Proteomes" id="UP001605036">
    <property type="component" value="Unassembled WGS sequence"/>
</dbReference>
<evidence type="ECO:0000256" key="1">
    <source>
        <dbReference type="SAM" id="MobiDB-lite"/>
    </source>
</evidence>
<keyword evidence="3" id="KW-1185">Reference proteome</keyword>
<feature type="compositionally biased region" description="Basic residues" evidence="1">
    <location>
        <begin position="365"/>
        <end position="375"/>
    </location>
</feature>
<name>A0ABD1XWB1_9MARC</name>
<feature type="compositionally biased region" description="Basic and acidic residues" evidence="1">
    <location>
        <begin position="327"/>
        <end position="337"/>
    </location>
</feature>
<dbReference type="EMBL" id="JBHFFA010000007">
    <property type="protein sequence ID" value="KAL2613224.1"/>
    <property type="molecule type" value="Genomic_DNA"/>
</dbReference>
<evidence type="ECO:0000313" key="3">
    <source>
        <dbReference type="Proteomes" id="UP001605036"/>
    </source>
</evidence>
<protein>
    <submittedName>
        <fullName evidence="2">Uncharacterized protein</fullName>
    </submittedName>
</protein>
<dbReference type="AlphaFoldDB" id="A0ABD1XWB1"/>
<feature type="region of interest" description="Disordered" evidence="1">
    <location>
        <begin position="189"/>
        <end position="375"/>
    </location>
</feature>
<feature type="compositionally biased region" description="Low complexity" evidence="1">
    <location>
        <begin position="241"/>
        <end position="263"/>
    </location>
</feature>
<sequence>MAMWSEELRRLTLFDGEAELTPESRPAEGIPAKVFFSIVSTCRYVTVAERTEHLELRGLTGRKLVVSPEVVREAFGIPRDAAHDEEQGATWPNQVAVRFAEVEELGSVTNILPARKLGTYAGGRTSVGREGVCPEIFKGPGRGSCDGKLGSGLDENYQPQPGPIVQLPTQLSGTMGGLRGLFWKLRAGGRSPGSSFKEGSGKGRATQDPAVEAGGMNRERIAACPGTAQPRKRRAPTSFSAPARETQTATRPTRTIRTTAEPEVGVVPSPPREVQEISSSSSPEQPPRKEPRVGEPPQQSEGRQGDTAIPGFEPSDDELPIGTLGRDISRLRQEGQRTEPLVIREALNGSRQRAIEQIPLPPPGQKKKKNKTPAV</sequence>
<gene>
    <name evidence="2" type="ORF">R1flu_024916</name>
</gene>
<evidence type="ECO:0000313" key="2">
    <source>
        <dbReference type="EMBL" id="KAL2613224.1"/>
    </source>
</evidence>
<proteinExistence type="predicted"/>
<reference evidence="2 3" key="1">
    <citation type="submission" date="2024-09" db="EMBL/GenBank/DDBJ databases">
        <title>Chromosome-scale assembly of Riccia fluitans.</title>
        <authorList>
            <person name="Paukszto L."/>
            <person name="Sawicki J."/>
            <person name="Karawczyk K."/>
            <person name="Piernik-Szablinska J."/>
            <person name="Szczecinska M."/>
            <person name="Mazdziarz M."/>
        </authorList>
    </citation>
    <scope>NUCLEOTIDE SEQUENCE [LARGE SCALE GENOMIC DNA]</scope>
    <source>
        <strain evidence="2">Rf_01</strain>
        <tissue evidence="2">Aerial parts of the thallus</tissue>
    </source>
</reference>
<organism evidence="2 3">
    <name type="scientific">Riccia fluitans</name>
    <dbReference type="NCBI Taxonomy" id="41844"/>
    <lineage>
        <taxon>Eukaryota</taxon>
        <taxon>Viridiplantae</taxon>
        <taxon>Streptophyta</taxon>
        <taxon>Embryophyta</taxon>
        <taxon>Marchantiophyta</taxon>
        <taxon>Marchantiopsida</taxon>
        <taxon>Marchantiidae</taxon>
        <taxon>Marchantiales</taxon>
        <taxon>Ricciaceae</taxon>
        <taxon>Riccia</taxon>
    </lineage>
</organism>
<accession>A0ABD1XWB1</accession>